<proteinExistence type="predicted"/>
<organism evidence="1 2">
    <name type="scientific">Hypoxylon rubiginosum</name>
    <dbReference type="NCBI Taxonomy" id="110542"/>
    <lineage>
        <taxon>Eukaryota</taxon>
        <taxon>Fungi</taxon>
        <taxon>Dikarya</taxon>
        <taxon>Ascomycota</taxon>
        <taxon>Pezizomycotina</taxon>
        <taxon>Sordariomycetes</taxon>
        <taxon>Xylariomycetidae</taxon>
        <taxon>Xylariales</taxon>
        <taxon>Hypoxylaceae</taxon>
        <taxon>Hypoxylon</taxon>
    </lineage>
</organism>
<protein>
    <submittedName>
        <fullName evidence="1">FKBP-like protein</fullName>
    </submittedName>
</protein>
<reference evidence="1 2" key="1">
    <citation type="journal article" date="2022" name="New Phytol.">
        <title>Ecological generalism drives hyperdiversity of secondary metabolite gene clusters in xylarialean endophytes.</title>
        <authorList>
            <person name="Franco M.E.E."/>
            <person name="Wisecaver J.H."/>
            <person name="Arnold A.E."/>
            <person name="Ju Y.M."/>
            <person name="Slot J.C."/>
            <person name="Ahrendt S."/>
            <person name="Moore L.P."/>
            <person name="Eastman K.E."/>
            <person name="Scott K."/>
            <person name="Konkel Z."/>
            <person name="Mondo S.J."/>
            <person name="Kuo A."/>
            <person name="Hayes R.D."/>
            <person name="Haridas S."/>
            <person name="Andreopoulos B."/>
            <person name="Riley R."/>
            <person name="LaButti K."/>
            <person name="Pangilinan J."/>
            <person name="Lipzen A."/>
            <person name="Amirebrahimi M."/>
            <person name="Yan J."/>
            <person name="Adam C."/>
            <person name="Keymanesh K."/>
            <person name="Ng V."/>
            <person name="Louie K."/>
            <person name="Northen T."/>
            <person name="Drula E."/>
            <person name="Henrissat B."/>
            <person name="Hsieh H.M."/>
            <person name="Youens-Clark K."/>
            <person name="Lutzoni F."/>
            <person name="Miadlikowska J."/>
            <person name="Eastwood D.C."/>
            <person name="Hamelin R.C."/>
            <person name="Grigoriev I.V."/>
            <person name="U'Ren J.M."/>
        </authorList>
    </citation>
    <scope>NUCLEOTIDE SEQUENCE [LARGE SCALE GENOMIC DNA]</scope>
    <source>
        <strain evidence="1 2">ER1909</strain>
    </source>
</reference>
<evidence type="ECO:0000313" key="1">
    <source>
        <dbReference type="EMBL" id="KAI6090385.1"/>
    </source>
</evidence>
<sequence length="140" mass="15061">MGAKKKAETKSNDKKDSGAKGAKGAKGKDDKKDDAKDTKVKGAQAVIVRHILCEKHGKKEEALAEIRNNPTLDNFIAVAKVYSEDKAKQGGLLGLQRKGALQPEFEQVAFSLPDSKGSNLNIGEAKTAFGYHLIVVEGRK</sequence>
<gene>
    <name evidence="1" type="ORF">F4821DRAFT_29872</name>
</gene>
<accession>A0ACC0DDB5</accession>
<name>A0ACC0DDB5_9PEZI</name>
<dbReference type="Proteomes" id="UP001497680">
    <property type="component" value="Unassembled WGS sequence"/>
</dbReference>
<comment type="caution">
    <text evidence="1">The sequence shown here is derived from an EMBL/GenBank/DDBJ whole genome shotgun (WGS) entry which is preliminary data.</text>
</comment>
<evidence type="ECO:0000313" key="2">
    <source>
        <dbReference type="Proteomes" id="UP001497680"/>
    </source>
</evidence>
<dbReference type="EMBL" id="MU394291">
    <property type="protein sequence ID" value="KAI6090385.1"/>
    <property type="molecule type" value="Genomic_DNA"/>
</dbReference>
<keyword evidence="2" id="KW-1185">Reference proteome</keyword>